<dbReference type="Proteomes" id="UP000180057">
    <property type="component" value="Unassembled WGS sequence"/>
</dbReference>
<dbReference type="Gene3D" id="1.20.1330.10">
    <property type="entry name" value="f41 fragment of flagellin, N-terminal domain"/>
    <property type="match status" value="1"/>
</dbReference>
<name>A0A1S2MFA0_9BACI</name>
<comment type="caution">
    <text evidence="6">The sequence shown here is derived from an EMBL/GenBank/DDBJ whole genome shotgun (WGS) entry which is preliminary data.</text>
</comment>
<dbReference type="PANTHER" id="PTHR42792">
    <property type="entry name" value="FLAGELLIN"/>
    <property type="match status" value="1"/>
</dbReference>
<feature type="domain" description="Flagellin C-terminal" evidence="5">
    <location>
        <begin position="227"/>
        <end position="302"/>
    </location>
</feature>
<dbReference type="InterPro" id="IPR046358">
    <property type="entry name" value="Flagellin_C"/>
</dbReference>
<dbReference type="AlphaFoldDB" id="A0A1S2MFA0"/>
<dbReference type="PRINTS" id="PR00207">
    <property type="entry name" value="FLAGELLIN"/>
</dbReference>
<dbReference type="SUPFAM" id="SSF64518">
    <property type="entry name" value="Phase 1 flagellin"/>
    <property type="match status" value="1"/>
</dbReference>
<keyword evidence="6" id="KW-0966">Cell projection</keyword>
<dbReference type="PANTHER" id="PTHR42792:SF1">
    <property type="entry name" value="FLAGELLAR HOOK-ASSOCIATED PROTEIN 3"/>
    <property type="match status" value="1"/>
</dbReference>
<keyword evidence="6" id="KW-0969">Cilium</keyword>
<dbReference type="InterPro" id="IPR001029">
    <property type="entry name" value="Flagellin_N"/>
</dbReference>
<evidence type="ECO:0000256" key="2">
    <source>
        <dbReference type="ARBA" id="ARBA00005709"/>
    </source>
</evidence>
<dbReference type="GO" id="GO:0009424">
    <property type="term" value="C:bacterial-type flagellum hook"/>
    <property type="evidence" value="ECO:0007669"/>
    <property type="project" value="InterPro"/>
</dbReference>
<protein>
    <submittedName>
        <fullName evidence="6">Flagellar hook-associated protein FlgL</fullName>
    </submittedName>
</protein>
<dbReference type="Pfam" id="PF00700">
    <property type="entry name" value="Flagellin_C"/>
    <property type="match status" value="1"/>
</dbReference>
<comment type="similarity">
    <text evidence="2">Belongs to the bacterial flagellin family.</text>
</comment>
<dbReference type="InterPro" id="IPR001492">
    <property type="entry name" value="Flagellin"/>
</dbReference>
<accession>A0A1S2MFA0</accession>
<sequence>MRVTQMMLSNNTLRHMSNSYQKLGNIQDQLATGKKITRASQDPVVAMNGMRYRSQVTEVEQFKRNLSETYNWMDTADAALDEVTLTLQRIRELTVQASNDSYEETQRENIRKEVTQLREHLVALANTRANNKFIFNGTDTITPPVDGDAMKNAYDTARVTGVVELPEGAVSANDQQVQFELLKGVNIAVNINPKNVFSEQFFTDIIELERTLSDPNSTAEDISAFIDRVGDNIDHVVNERAELGARLNRVEMVENRIMEQEVIAKRIMSNNEDADMEKVIIDLVSQESVHRAALSAGARIIQPTLMDFLR</sequence>
<dbReference type="EMBL" id="MLQS01000001">
    <property type="protein sequence ID" value="OIJ22365.1"/>
    <property type="molecule type" value="Genomic_DNA"/>
</dbReference>
<comment type="subcellular location">
    <subcellularLocation>
        <location evidence="1">Bacterial flagellum</location>
    </subcellularLocation>
</comment>
<evidence type="ECO:0000256" key="3">
    <source>
        <dbReference type="ARBA" id="ARBA00023143"/>
    </source>
</evidence>
<evidence type="ECO:0000313" key="6">
    <source>
        <dbReference type="EMBL" id="OIJ22365.1"/>
    </source>
</evidence>
<proteinExistence type="inferred from homology"/>
<evidence type="ECO:0000313" key="7">
    <source>
        <dbReference type="Proteomes" id="UP000180057"/>
    </source>
</evidence>
<dbReference type="OrthoDB" id="9758307at2"/>
<keyword evidence="3" id="KW-0975">Bacterial flagellum</keyword>
<evidence type="ECO:0000256" key="1">
    <source>
        <dbReference type="ARBA" id="ARBA00004365"/>
    </source>
</evidence>
<keyword evidence="7" id="KW-1185">Reference proteome</keyword>
<dbReference type="Pfam" id="PF00669">
    <property type="entry name" value="Flagellin_N"/>
    <property type="match status" value="1"/>
</dbReference>
<dbReference type="STRING" id="472963.BKP45_06940"/>
<evidence type="ECO:0000259" key="4">
    <source>
        <dbReference type="Pfam" id="PF00669"/>
    </source>
</evidence>
<dbReference type="InterPro" id="IPR013384">
    <property type="entry name" value="Flagell_FlgL"/>
</dbReference>
<dbReference type="GO" id="GO:0005198">
    <property type="term" value="F:structural molecule activity"/>
    <property type="evidence" value="ECO:0007669"/>
    <property type="project" value="InterPro"/>
</dbReference>
<feature type="domain" description="Flagellin N-terminal" evidence="4">
    <location>
        <begin position="5"/>
        <end position="140"/>
    </location>
</feature>
<dbReference type="RefSeq" id="WP_071388920.1">
    <property type="nucleotide sequence ID" value="NZ_MLQS01000001.1"/>
</dbReference>
<reference evidence="6 7" key="1">
    <citation type="submission" date="2016-10" db="EMBL/GenBank/DDBJ databases">
        <title>Draft genome sequences of four alkaliphilic bacteria belonging to the Anaerobacillus genus.</title>
        <authorList>
            <person name="Bassil N.M."/>
            <person name="Lloyd J.R."/>
        </authorList>
    </citation>
    <scope>NUCLEOTIDE SEQUENCE [LARGE SCALE GENOMIC DNA]</scope>
    <source>
        <strain evidence="6 7">DSM 22531</strain>
    </source>
</reference>
<keyword evidence="6" id="KW-0282">Flagellum</keyword>
<dbReference type="NCBIfam" id="TIGR02550">
    <property type="entry name" value="flagell_flgL"/>
    <property type="match status" value="1"/>
</dbReference>
<dbReference type="GO" id="GO:0071973">
    <property type="term" value="P:bacterial-type flagellum-dependent cell motility"/>
    <property type="evidence" value="ECO:0007669"/>
    <property type="project" value="InterPro"/>
</dbReference>
<evidence type="ECO:0000259" key="5">
    <source>
        <dbReference type="Pfam" id="PF00700"/>
    </source>
</evidence>
<organism evidence="6 7">
    <name type="scientific">Anaerobacillus alkalidiazotrophicus</name>
    <dbReference type="NCBI Taxonomy" id="472963"/>
    <lineage>
        <taxon>Bacteria</taxon>
        <taxon>Bacillati</taxon>
        <taxon>Bacillota</taxon>
        <taxon>Bacilli</taxon>
        <taxon>Bacillales</taxon>
        <taxon>Bacillaceae</taxon>
        <taxon>Anaerobacillus</taxon>
    </lineage>
</organism>
<gene>
    <name evidence="6" type="ORF">BKP45_06940</name>
</gene>